<dbReference type="STRING" id="283909.R7U8J4"/>
<dbReference type="InterPro" id="IPR000073">
    <property type="entry name" value="AB_hydrolase_1"/>
</dbReference>
<evidence type="ECO:0000256" key="3">
    <source>
        <dbReference type="ARBA" id="ARBA00004496"/>
    </source>
</evidence>
<reference evidence="29" key="1">
    <citation type="submission" date="2012-12" db="EMBL/GenBank/DDBJ databases">
        <authorList>
            <person name="Hellsten U."/>
            <person name="Grimwood J."/>
            <person name="Chapman J.A."/>
            <person name="Shapiro H."/>
            <person name="Aerts A."/>
            <person name="Otillar R.P."/>
            <person name="Terry A.Y."/>
            <person name="Boore J.L."/>
            <person name="Simakov O."/>
            <person name="Marletaz F."/>
            <person name="Cho S.-J."/>
            <person name="Edsinger-Gonzales E."/>
            <person name="Havlak P."/>
            <person name="Kuo D.-H."/>
            <person name="Larsson T."/>
            <person name="Lv J."/>
            <person name="Arendt D."/>
            <person name="Savage R."/>
            <person name="Osoegawa K."/>
            <person name="de Jong P."/>
            <person name="Lindberg D.R."/>
            <person name="Seaver E.C."/>
            <person name="Weisblat D.A."/>
            <person name="Putnam N.H."/>
            <person name="Grigoriev I.V."/>
            <person name="Rokhsar D.S."/>
        </authorList>
    </citation>
    <scope>NUCLEOTIDE SEQUENCE</scope>
    <source>
        <strain evidence="29">I ESC-2004</strain>
    </source>
</reference>
<comment type="function">
    <text evidence="18">Coenzyme A-dependent lysophosphatidic acid acyltransferase that catalyzes the transfer of an acyl group on a lysophosphatidic acid. Functions preferentially with 1-oleoyl-lysophosphatidic acid followed by 1-palmitoyl-lysophosphatidic acid, 1-stearoyl-lysophosphatidic acid and 1-arachidonoyl-lysophosphatidic acid as lipid acceptor. Functions preferentially with arachidonoyl-CoA followed by oleoyl-CoA as acyl group donors. Functions in phosphatidic acid biosynthesis. May regulate the cellular storage of triacylglycerol through activation of the phospholipase PNPLA2. Involved in keratinocyte differentiation. Regulates lipid droplet fusion.</text>
</comment>
<dbReference type="FunFam" id="3.40.50.1820:FF:000019">
    <property type="entry name" value="1-acylglycerol-3-phosphate O-acyltransferase ABHD5"/>
    <property type="match status" value="1"/>
</dbReference>
<comment type="subcellular location">
    <subcellularLocation>
        <location evidence="3">Cytoplasm</location>
    </subcellularLocation>
    <subcellularLocation>
        <location evidence="4">Lipid droplet</location>
    </subcellularLocation>
</comment>
<dbReference type="GO" id="GO:0005739">
    <property type="term" value="C:mitochondrion"/>
    <property type="evidence" value="ECO:0007669"/>
    <property type="project" value="TreeGrafter"/>
</dbReference>
<evidence type="ECO:0000313" key="29">
    <source>
        <dbReference type="Proteomes" id="UP000014760"/>
    </source>
</evidence>
<comment type="catalytic activity">
    <reaction evidence="21">
        <text>eicosanoyl-CoA + 1-(9Z-octadecenoyl)-sn-glycero-3-phosphate = 1-(9Z)-octadecenoyl-2-eicosanoyl-sn-glycero-3-phosphate + CoA</text>
        <dbReference type="Rhea" id="RHEA:37451"/>
        <dbReference type="ChEBI" id="CHEBI:57287"/>
        <dbReference type="ChEBI" id="CHEBI:57380"/>
        <dbReference type="ChEBI" id="CHEBI:74544"/>
        <dbReference type="ChEBI" id="CHEBI:74937"/>
    </reaction>
    <physiologicalReaction direction="left-to-right" evidence="21">
        <dbReference type="Rhea" id="RHEA:37452"/>
    </physiologicalReaction>
</comment>
<dbReference type="EC" id="2.3.1.51" evidence="5"/>
<dbReference type="GO" id="GO:0030154">
    <property type="term" value="P:cell differentiation"/>
    <property type="evidence" value="ECO:0007669"/>
    <property type="project" value="UniProtKB-KW"/>
</dbReference>
<dbReference type="EnsemblMetazoa" id="CapteT223432">
    <property type="protein sequence ID" value="CapteP223432"/>
    <property type="gene ID" value="CapteG223432"/>
</dbReference>
<evidence type="ECO:0000256" key="11">
    <source>
        <dbReference type="ARBA" id="ARBA00022832"/>
    </source>
</evidence>
<gene>
    <name evidence="27" type="ORF">CAPTEDRAFT_223432</name>
</gene>
<evidence type="ECO:0000256" key="2">
    <source>
        <dbReference type="ARBA" id="ARBA00000816"/>
    </source>
</evidence>
<evidence type="ECO:0000256" key="14">
    <source>
        <dbReference type="ARBA" id="ARBA00036296"/>
    </source>
</evidence>
<dbReference type="EMBL" id="AMQN01001612">
    <property type="status" value="NOT_ANNOTATED_CDS"/>
    <property type="molecule type" value="Genomic_DNA"/>
</dbReference>
<evidence type="ECO:0000256" key="23">
    <source>
        <dbReference type="ARBA" id="ARBA00048770"/>
    </source>
</evidence>
<evidence type="ECO:0000256" key="5">
    <source>
        <dbReference type="ARBA" id="ARBA00013211"/>
    </source>
</evidence>
<evidence type="ECO:0000256" key="13">
    <source>
        <dbReference type="ARBA" id="ARBA00023315"/>
    </source>
</evidence>
<evidence type="ECO:0000256" key="7">
    <source>
        <dbReference type="ARBA" id="ARBA00022516"/>
    </source>
</evidence>
<comment type="similarity">
    <text evidence="15">Belongs to the peptidase S33 family. ABHD4/ABHD5 subfamily.</text>
</comment>
<dbReference type="EMBL" id="KB303857">
    <property type="protein sequence ID" value="ELU02700.1"/>
    <property type="molecule type" value="Genomic_DNA"/>
</dbReference>
<evidence type="ECO:0000256" key="21">
    <source>
        <dbReference type="ARBA" id="ARBA00047849"/>
    </source>
</evidence>
<dbReference type="AlphaFoldDB" id="R7U8J4"/>
<feature type="domain" description="AB hydrolase-1" evidence="26">
    <location>
        <begin position="90"/>
        <end position="206"/>
    </location>
</feature>
<dbReference type="PANTHER" id="PTHR42886:SF29">
    <property type="entry name" value="PUMMELIG, ISOFORM A"/>
    <property type="match status" value="1"/>
</dbReference>
<accession>R7U8J4</accession>
<evidence type="ECO:0000313" key="27">
    <source>
        <dbReference type="EMBL" id="ELU02700.1"/>
    </source>
</evidence>
<keyword evidence="8" id="KW-0551">Lipid droplet</keyword>
<evidence type="ECO:0000256" key="1">
    <source>
        <dbReference type="ARBA" id="ARBA00000300"/>
    </source>
</evidence>
<comment type="catalytic activity">
    <reaction evidence="2">
        <text>1-(9Z-octadecenoyl)-sn-glycero-3-phosphate + hexadecanoyl-CoA = 1-(9Z)-octadecenoyl-2-hexadecanoyl-sn-glycero-3-phosphate + CoA</text>
        <dbReference type="Rhea" id="RHEA:37143"/>
        <dbReference type="ChEBI" id="CHEBI:57287"/>
        <dbReference type="ChEBI" id="CHEBI:57379"/>
        <dbReference type="ChEBI" id="CHEBI:74544"/>
        <dbReference type="ChEBI" id="CHEBI:74551"/>
    </reaction>
    <physiologicalReaction direction="left-to-right" evidence="2">
        <dbReference type="Rhea" id="RHEA:37144"/>
    </physiologicalReaction>
</comment>
<keyword evidence="11" id="KW-0276">Fatty acid metabolism</keyword>
<evidence type="ECO:0000256" key="25">
    <source>
        <dbReference type="SAM" id="MobiDB-lite"/>
    </source>
</evidence>
<evidence type="ECO:0000256" key="17">
    <source>
        <dbReference type="ARBA" id="ARBA00042413"/>
    </source>
</evidence>
<comment type="catalytic activity">
    <reaction evidence="19">
        <text>1-hexadecanoyl-sn-glycero-3-phosphate + (9Z)-octadecenoyl-CoA = 1-hexadecanoyl-2-(9Z-octadecenoyl)-sn-glycero-3-phosphate + CoA</text>
        <dbReference type="Rhea" id="RHEA:33187"/>
        <dbReference type="ChEBI" id="CHEBI:57287"/>
        <dbReference type="ChEBI" id="CHEBI:57387"/>
        <dbReference type="ChEBI" id="CHEBI:57518"/>
        <dbReference type="ChEBI" id="CHEBI:64839"/>
    </reaction>
    <physiologicalReaction direction="left-to-right" evidence="19">
        <dbReference type="Rhea" id="RHEA:33188"/>
    </physiologicalReaction>
</comment>
<dbReference type="OrthoDB" id="7457040at2759"/>
<evidence type="ECO:0000256" key="4">
    <source>
        <dbReference type="ARBA" id="ARBA00004502"/>
    </source>
</evidence>
<evidence type="ECO:0000256" key="12">
    <source>
        <dbReference type="ARBA" id="ARBA00023098"/>
    </source>
</evidence>
<evidence type="ECO:0000256" key="24">
    <source>
        <dbReference type="ARBA" id="ARBA00049561"/>
    </source>
</evidence>
<dbReference type="GO" id="GO:0003841">
    <property type="term" value="F:1-acylglycerol-3-phosphate O-acyltransferase activity"/>
    <property type="evidence" value="ECO:0007669"/>
    <property type="project" value="UniProtKB-EC"/>
</dbReference>
<reference evidence="28" key="3">
    <citation type="submission" date="2015-06" db="UniProtKB">
        <authorList>
            <consortium name="EnsemblMetazoa"/>
        </authorList>
    </citation>
    <scope>IDENTIFICATION</scope>
</reference>
<evidence type="ECO:0000256" key="8">
    <source>
        <dbReference type="ARBA" id="ARBA00022677"/>
    </source>
</evidence>
<keyword evidence="9" id="KW-0808">Transferase</keyword>
<name>R7U8J4_CAPTE</name>
<evidence type="ECO:0000256" key="20">
    <source>
        <dbReference type="ARBA" id="ARBA00047543"/>
    </source>
</evidence>
<keyword evidence="7" id="KW-0444">Lipid biosynthesis</keyword>
<dbReference type="GO" id="GO:0005811">
    <property type="term" value="C:lipid droplet"/>
    <property type="evidence" value="ECO:0007669"/>
    <property type="project" value="UniProtKB-SubCell"/>
</dbReference>
<dbReference type="GO" id="GO:0006631">
    <property type="term" value="P:fatty acid metabolic process"/>
    <property type="evidence" value="ECO:0007669"/>
    <property type="project" value="UniProtKB-KW"/>
</dbReference>
<feature type="compositionally biased region" description="Low complexity" evidence="25">
    <location>
        <begin position="380"/>
        <end position="390"/>
    </location>
</feature>
<sequence length="442" mass="50325">MMMIIIIIAVQNKVLKRKQTRKTVDRSKSMLDLRSVLPLPSWSNMSVLREAEKKILLHLWDSLETEYVPIYSGKWKLRTISMNKESKATPLVLVHGMGAGLGLWVLNLQFFARVRPVYALDLLGFGQSSRPEFPNDPMLAELEFVESIEEWRKSMNLDKFILLGHSLGGFLSTSYAIRYPDRVRHLILADPWGFPEPPNEAEQRTPIPTWIEVLARLLQPFNPFAILRAAGPLGPSLVSKLRSDLMQKFGHLFEDNTVADYVYHCNAQNPSGEVAFKVMTEGFGWAKYPMINRITDVPAFIPMTIIYGSRSWVDSGVGWQVKYMRSDSFVDVQVIKGAGHHVYADRADMFNLLVSRSCIVIDQHIDRTSTLSKRKRMRSESSPSLSQMESSIRKPLTTRRSSKNLVSESEVPETDDEKAARVRFSLAEEDDEELNNPNSNSF</sequence>
<evidence type="ECO:0000313" key="28">
    <source>
        <dbReference type="EnsemblMetazoa" id="CapteP223432"/>
    </source>
</evidence>
<comment type="catalytic activity">
    <reaction evidence="23">
        <text>1-(9Z-octadecenoyl)-sn-glycero-3-phosphate + (5Z,8Z,11Z,14Z)-eicosatetraenoyl-CoA = 1-(9Z)-octadecenoyl-2-(5Z,8Z,11Z,14Z)-eicosatetraenoyl-sn-glycero-3-phosphate + CoA</text>
        <dbReference type="Rhea" id="RHEA:37443"/>
        <dbReference type="ChEBI" id="CHEBI:57287"/>
        <dbReference type="ChEBI" id="CHEBI:57368"/>
        <dbReference type="ChEBI" id="CHEBI:74544"/>
        <dbReference type="ChEBI" id="CHEBI:74928"/>
    </reaction>
    <physiologicalReaction direction="left-to-right" evidence="23">
        <dbReference type="Rhea" id="RHEA:37444"/>
    </physiologicalReaction>
</comment>
<comment type="catalytic activity">
    <reaction evidence="14">
        <text>1-(9Z-octadecenoyl)-sn-glycero-3-phosphate + octadecanoyl-CoA = 1-(9Z-octadecenoyl)-2-octadecanoyl-sn-glycero-3-phosphate + CoA</text>
        <dbReference type="Rhea" id="RHEA:37147"/>
        <dbReference type="ChEBI" id="CHEBI:57287"/>
        <dbReference type="ChEBI" id="CHEBI:57394"/>
        <dbReference type="ChEBI" id="CHEBI:74544"/>
        <dbReference type="ChEBI" id="CHEBI:74552"/>
    </reaction>
    <physiologicalReaction direction="left-to-right" evidence="14">
        <dbReference type="Rhea" id="RHEA:37148"/>
    </physiologicalReaction>
</comment>
<dbReference type="FunCoup" id="R7U8J4">
    <property type="interactions" value="1490"/>
</dbReference>
<dbReference type="GO" id="GO:0006654">
    <property type="term" value="P:phosphatidic acid biosynthetic process"/>
    <property type="evidence" value="ECO:0007669"/>
    <property type="project" value="TreeGrafter"/>
</dbReference>
<evidence type="ECO:0000256" key="19">
    <source>
        <dbReference type="ARBA" id="ARBA00047525"/>
    </source>
</evidence>
<dbReference type="GO" id="GO:0052689">
    <property type="term" value="F:carboxylic ester hydrolase activity"/>
    <property type="evidence" value="ECO:0007669"/>
    <property type="project" value="TreeGrafter"/>
</dbReference>
<evidence type="ECO:0000256" key="18">
    <source>
        <dbReference type="ARBA" id="ARBA00045357"/>
    </source>
</evidence>
<feature type="region of interest" description="Disordered" evidence="25">
    <location>
        <begin position="370"/>
        <end position="442"/>
    </location>
</feature>
<comment type="catalytic activity">
    <reaction evidence="1">
        <text>a 1-acyl-sn-glycero-3-phosphate + an acyl-CoA = a 1,2-diacyl-sn-glycero-3-phosphate + CoA</text>
        <dbReference type="Rhea" id="RHEA:19709"/>
        <dbReference type="ChEBI" id="CHEBI:57287"/>
        <dbReference type="ChEBI" id="CHEBI:57970"/>
        <dbReference type="ChEBI" id="CHEBI:58342"/>
        <dbReference type="ChEBI" id="CHEBI:58608"/>
        <dbReference type="EC" id="2.3.1.51"/>
    </reaction>
    <physiologicalReaction direction="left-to-right" evidence="1">
        <dbReference type="Rhea" id="RHEA:19710"/>
    </physiologicalReaction>
</comment>
<dbReference type="Pfam" id="PF00561">
    <property type="entry name" value="Abhydrolase_1"/>
    <property type="match status" value="1"/>
</dbReference>
<keyword evidence="12" id="KW-0443">Lipid metabolism</keyword>
<keyword evidence="6" id="KW-0963">Cytoplasm</keyword>
<dbReference type="InterPro" id="IPR029058">
    <property type="entry name" value="AB_hydrolase_fold"/>
</dbReference>
<protein>
    <recommendedName>
        <fullName evidence="16">1-acylglycerol-3-phosphate O-acyltransferase ABHD5</fullName>
        <ecNumber evidence="5">2.3.1.51</ecNumber>
    </recommendedName>
    <alternativeName>
        <fullName evidence="17">Abhydrolase domain-containing protein 5</fullName>
    </alternativeName>
</protein>
<comment type="catalytic activity">
    <reaction evidence="20">
        <text>1-octadecanoyl-sn-glycero-3-phosphate + (9Z)-octadecenoyl-CoA = 1-octadecanoyl-2-(9Z-octadecenoyl)-sn-glycero-3-phosphate + CoA</text>
        <dbReference type="Rhea" id="RHEA:37163"/>
        <dbReference type="ChEBI" id="CHEBI:57287"/>
        <dbReference type="ChEBI" id="CHEBI:57387"/>
        <dbReference type="ChEBI" id="CHEBI:74560"/>
        <dbReference type="ChEBI" id="CHEBI:74565"/>
    </reaction>
    <physiologicalReaction direction="left-to-right" evidence="20">
        <dbReference type="Rhea" id="RHEA:37164"/>
    </physiologicalReaction>
</comment>
<dbReference type="GO" id="GO:0055088">
    <property type="term" value="P:lipid homeostasis"/>
    <property type="evidence" value="ECO:0007669"/>
    <property type="project" value="TreeGrafter"/>
</dbReference>
<evidence type="ECO:0000256" key="15">
    <source>
        <dbReference type="ARBA" id="ARBA00038097"/>
    </source>
</evidence>
<dbReference type="PRINTS" id="PR00111">
    <property type="entry name" value="ABHYDROLASE"/>
</dbReference>
<evidence type="ECO:0000259" key="26">
    <source>
        <dbReference type="Pfam" id="PF00561"/>
    </source>
</evidence>
<comment type="catalytic activity">
    <reaction evidence="24">
        <text>1-(9Z-octadecenoyl)-sn-glycero-3-phosphate + (9Z)-octadecenoyl-CoA = 1,2-di-(9Z-octadecenoyl)-sn-glycero-3-phosphate + CoA</text>
        <dbReference type="Rhea" id="RHEA:37131"/>
        <dbReference type="ChEBI" id="CHEBI:57287"/>
        <dbReference type="ChEBI" id="CHEBI:57387"/>
        <dbReference type="ChEBI" id="CHEBI:74544"/>
        <dbReference type="ChEBI" id="CHEBI:74546"/>
    </reaction>
    <physiologicalReaction direction="left-to-right" evidence="24">
        <dbReference type="Rhea" id="RHEA:37132"/>
    </physiologicalReaction>
</comment>
<evidence type="ECO:0000256" key="9">
    <source>
        <dbReference type="ARBA" id="ARBA00022679"/>
    </source>
</evidence>
<reference evidence="27 29" key="2">
    <citation type="journal article" date="2013" name="Nature">
        <title>Insights into bilaterian evolution from three spiralian genomes.</title>
        <authorList>
            <person name="Simakov O."/>
            <person name="Marletaz F."/>
            <person name="Cho S.J."/>
            <person name="Edsinger-Gonzales E."/>
            <person name="Havlak P."/>
            <person name="Hellsten U."/>
            <person name="Kuo D.H."/>
            <person name="Larsson T."/>
            <person name="Lv J."/>
            <person name="Arendt D."/>
            <person name="Savage R."/>
            <person name="Osoegawa K."/>
            <person name="de Jong P."/>
            <person name="Grimwood J."/>
            <person name="Chapman J.A."/>
            <person name="Shapiro H."/>
            <person name="Aerts A."/>
            <person name="Otillar R.P."/>
            <person name="Terry A.Y."/>
            <person name="Boore J.L."/>
            <person name="Grigoriev I.V."/>
            <person name="Lindberg D.R."/>
            <person name="Seaver E.C."/>
            <person name="Weisblat D.A."/>
            <person name="Putnam N.H."/>
            <person name="Rokhsar D.S."/>
        </authorList>
    </citation>
    <scope>NUCLEOTIDE SEQUENCE</scope>
    <source>
        <strain evidence="27 29">I ESC-2004</strain>
    </source>
</reference>
<evidence type="ECO:0000256" key="6">
    <source>
        <dbReference type="ARBA" id="ARBA00022490"/>
    </source>
</evidence>
<comment type="catalytic activity">
    <reaction evidence="22">
        <text>1-(5Z,8Z,11Z,14Z-eicosatetraenoyl)-sn-glycero-3-phosphate + (9Z)-octadecenoyl-CoA = 1-(5Z,8Z,11Z,14Z)-eicosatetraenoyl-2-(9Z)-octadecenoyl-sn-glycero-3-phosphate + CoA</text>
        <dbReference type="Rhea" id="RHEA:37455"/>
        <dbReference type="ChEBI" id="CHEBI:57287"/>
        <dbReference type="ChEBI" id="CHEBI:57387"/>
        <dbReference type="ChEBI" id="CHEBI:74938"/>
        <dbReference type="ChEBI" id="CHEBI:74941"/>
    </reaction>
    <physiologicalReaction direction="left-to-right" evidence="22">
        <dbReference type="Rhea" id="RHEA:37456"/>
    </physiologicalReaction>
</comment>
<evidence type="ECO:0000256" key="22">
    <source>
        <dbReference type="ARBA" id="ARBA00048632"/>
    </source>
</evidence>
<dbReference type="PANTHER" id="PTHR42886">
    <property type="entry name" value="RE40534P-RELATED"/>
    <property type="match status" value="1"/>
</dbReference>
<dbReference type="OMA" id="ARDPIMD"/>
<dbReference type="HOGENOM" id="CLU_017361_0_0_1"/>
<evidence type="ECO:0000256" key="10">
    <source>
        <dbReference type="ARBA" id="ARBA00022782"/>
    </source>
</evidence>
<organism evidence="27">
    <name type="scientific">Capitella teleta</name>
    <name type="common">Polychaete worm</name>
    <dbReference type="NCBI Taxonomy" id="283909"/>
    <lineage>
        <taxon>Eukaryota</taxon>
        <taxon>Metazoa</taxon>
        <taxon>Spiralia</taxon>
        <taxon>Lophotrochozoa</taxon>
        <taxon>Annelida</taxon>
        <taxon>Polychaeta</taxon>
        <taxon>Sedentaria</taxon>
        <taxon>Scolecida</taxon>
        <taxon>Capitellidae</taxon>
        <taxon>Capitella</taxon>
    </lineage>
</organism>
<evidence type="ECO:0000256" key="16">
    <source>
        <dbReference type="ARBA" id="ARBA00040731"/>
    </source>
</evidence>
<keyword evidence="29" id="KW-1185">Reference proteome</keyword>
<dbReference type="Gene3D" id="3.40.50.1820">
    <property type="entry name" value="alpha/beta hydrolase"/>
    <property type="match status" value="1"/>
</dbReference>
<keyword evidence="13" id="KW-0012">Acyltransferase</keyword>
<proteinExistence type="inferred from homology"/>
<dbReference type="SUPFAM" id="SSF53474">
    <property type="entry name" value="alpha/beta-Hydrolases"/>
    <property type="match status" value="1"/>
</dbReference>
<keyword evidence="10" id="KW-0221">Differentiation</keyword>
<dbReference type="Proteomes" id="UP000014760">
    <property type="component" value="Unassembled WGS sequence"/>
</dbReference>